<proteinExistence type="predicted"/>
<dbReference type="AlphaFoldDB" id="K1S3M2"/>
<sequence length="97" mass="11475">MTQSNGQNAESAGLKLEQFQNLMNKVVSKALKESTTNLGKELSDNVSENVLKGMNYMMRVQDEKEEERYRKLDELMRNKQKLSRREKEKKQKQKNFF</sequence>
<protein>
    <submittedName>
        <fullName evidence="2">Transcriptional regulator</fullName>
    </submittedName>
</protein>
<accession>K1S3M2</accession>
<evidence type="ECO:0000313" key="2">
    <source>
        <dbReference type="EMBL" id="EKC55247.1"/>
    </source>
</evidence>
<name>K1S3M2_9ZZZZ</name>
<organism evidence="2">
    <name type="scientific">human gut metagenome</name>
    <dbReference type="NCBI Taxonomy" id="408170"/>
    <lineage>
        <taxon>unclassified sequences</taxon>
        <taxon>metagenomes</taxon>
        <taxon>organismal metagenomes</taxon>
    </lineage>
</organism>
<feature type="region of interest" description="Disordered" evidence="1">
    <location>
        <begin position="76"/>
        <end position="97"/>
    </location>
</feature>
<evidence type="ECO:0000256" key="1">
    <source>
        <dbReference type="SAM" id="MobiDB-lite"/>
    </source>
</evidence>
<reference evidence="2" key="1">
    <citation type="journal article" date="2013" name="Environ. Microbiol.">
        <title>Microbiota from the distal guts of lean and obese adolescents exhibit partial functional redundancy besides clear differences in community structure.</title>
        <authorList>
            <person name="Ferrer M."/>
            <person name="Ruiz A."/>
            <person name="Lanza F."/>
            <person name="Haange S.B."/>
            <person name="Oberbach A."/>
            <person name="Till H."/>
            <person name="Bargiela R."/>
            <person name="Campoy C."/>
            <person name="Segura M.T."/>
            <person name="Richter M."/>
            <person name="von Bergen M."/>
            <person name="Seifert J."/>
            <person name="Suarez A."/>
        </authorList>
    </citation>
    <scope>NUCLEOTIDE SEQUENCE</scope>
</reference>
<dbReference type="EMBL" id="AJWY01010543">
    <property type="protein sequence ID" value="EKC55247.1"/>
    <property type="molecule type" value="Genomic_DNA"/>
</dbReference>
<feature type="compositionally biased region" description="Basic and acidic residues" evidence="1">
    <location>
        <begin position="76"/>
        <end position="89"/>
    </location>
</feature>
<gene>
    <name evidence="2" type="ORF">LEA_15449</name>
</gene>
<comment type="caution">
    <text evidence="2">The sequence shown here is derived from an EMBL/GenBank/DDBJ whole genome shotgun (WGS) entry which is preliminary data.</text>
</comment>